<dbReference type="EMBL" id="QORE01000492">
    <property type="protein sequence ID" value="RCI73927.1"/>
    <property type="molecule type" value="Genomic_DNA"/>
</dbReference>
<keyword evidence="1" id="KW-0413">Isomerase</keyword>
<dbReference type="GO" id="GO:0003723">
    <property type="term" value="F:RNA binding"/>
    <property type="evidence" value="ECO:0007669"/>
    <property type="project" value="InterPro"/>
</dbReference>
<comment type="caution">
    <text evidence="1">The sequence shown here is derived from an EMBL/GenBank/DDBJ whole genome shotgun (WGS) entry which is preliminary data.</text>
</comment>
<accession>A0A367M8V3</accession>
<dbReference type="GO" id="GO:0160147">
    <property type="term" value="F:tRNA pseudouridine(38-40) synthase activity"/>
    <property type="evidence" value="ECO:0007669"/>
    <property type="project" value="UniProtKB-EC"/>
</dbReference>
<proteinExistence type="predicted"/>
<dbReference type="GO" id="GO:0006396">
    <property type="term" value="P:RNA processing"/>
    <property type="evidence" value="ECO:0007669"/>
    <property type="project" value="UniProtKB-ARBA"/>
</dbReference>
<dbReference type="EC" id="5.4.99.12" evidence="1"/>
<name>A0A367M8V3_PSEAI</name>
<reference evidence="1 2" key="1">
    <citation type="submission" date="2018-07" db="EMBL/GenBank/DDBJ databases">
        <title>Mechanisms of high-level aminoglycoside resistance among Gram-negative pathogens in Brazil.</title>
        <authorList>
            <person name="Ballaben A.S."/>
            <person name="Darini A.L.C."/>
            <person name="Doi Y."/>
        </authorList>
    </citation>
    <scope>NUCLEOTIDE SEQUENCE [LARGE SCALE GENOMIC DNA]</scope>
    <source>
        <strain evidence="1 2">B2-305</strain>
    </source>
</reference>
<dbReference type="GO" id="GO:0001522">
    <property type="term" value="P:pseudouridine synthesis"/>
    <property type="evidence" value="ECO:0007669"/>
    <property type="project" value="InterPro"/>
</dbReference>
<protein>
    <submittedName>
        <fullName evidence="1">tRNA pseudouridine(38-40) synthase TruA</fullName>
        <ecNumber evidence="1">5.4.99.12</ecNumber>
    </submittedName>
</protein>
<evidence type="ECO:0000313" key="1">
    <source>
        <dbReference type="EMBL" id="RCI73927.1"/>
    </source>
</evidence>
<sequence>LEARDRRAGGVTAHPYGLYLVRVEYPGEFELPERYLGPHFLSGLPDIVG</sequence>
<dbReference type="Proteomes" id="UP000253594">
    <property type="component" value="Unassembled WGS sequence"/>
</dbReference>
<evidence type="ECO:0000313" key="2">
    <source>
        <dbReference type="Proteomes" id="UP000253594"/>
    </source>
</evidence>
<gene>
    <name evidence="1" type="primary">truA</name>
    <name evidence="1" type="synonym">hisT</name>
    <name evidence="1" type="ORF">DT376_15740</name>
</gene>
<organism evidence="1 2">
    <name type="scientific">Pseudomonas aeruginosa</name>
    <dbReference type="NCBI Taxonomy" id="287"/>
    <lineage>
        <taxon>Bacteria</taxon>
        <taxon>Pseudomonadati</taxon>
        <taxon>Pseudomonadota</taxon>
        <taxon>Gammaproteobacteria</taxon>
        <taxon>Pseudomonadales</taxon>
        <taxon>Pseudomonadaceae</taxon>
        <taxon>Pseudomonas</taxon>
    </lineage>
</organism>
<dbReference type="InterPro" id="IPR020103">
    <property type="entry name" value="PsdUridine_synth_cat_dom_sf"/>
</dbReference>
<dbReference type="AlphaFoldDB" id="A0A367M8V3"/>
<feature type="non-terminal residue" evidence="1">
    <location>
        <position position="1"/>
    </location>
</feature>
<dbReference type="SUPFAM" id="SSF55120">
    <property type="entry name" value="Pseudouridine synthase"/>
    <property type="match status" value="1"/>
</dbReference>